<evidence type="ECO:0000313" key="2">
    <source>
        <dbReference type="EMBL" id="EEH55342.1"/>
    </source>
</evidence>
<dbReference type="InterPro" id="IPR025487">
    <property type="entry name" value="DUF4379"/>
</dbReference>
<dbReference type="KEGG" id="mpp:MICPUCDRAFT_40821"/>
<dbReference type="Pfam" id="PF14311">
    <property type="entry name" value="DUF4379"/>
    <property type="match status" value="4"/>
</dbReference>
<feature type="domain" description="Treble clef zinc finger" evidence="1">
    <location>
        <begin position="269"/>
        <end position="322"/>
    </location>
</feature>
<feature type="domain" description="Treble clef zinc finger" evidence="1">
    <location>
        <begin position="189"/>
        <end position="246"/>
    </location>
</feature>
<name>C1MYI7_MICPC</name>
<evidence type="ECO:0000259" key="1">
    <source>
        <dbReference type="Pfam" id="PF14311"/>
    </source>
</evidence>
<protein>
    <submittedName>
        <fullName evidence="2">Predicted protein</fullName>
    </submittedName>
</protein>
<proteinExistence type="predicted"/>
<dbReference type="AlphaFoldDB" id="C1MYI7"/>
<dbReference type="PANTHER" id="PTHR37317:SF1">
    <property type="entry name" value="ZINC-RIBBON DOMAIN-CONTAINING PROTEIN-RELATED"/>
    <property type="match status" value="1"/>
</dbReference>
<organism evidence="3">
    <name type="scientific">Micromonas pusilla (strain CCMP1545)</name>
    <name type="common">Picoplanktonic green alga</name>
    <dbReference type="NCBI Taxonomy" id="564608"/>
    <lineage>
        <taxon>Eukaryota</taxon>
        <taxon>Viridiplantae</taxon>
        <taxon>Chlorophyta</taxon>
        <taxon>Mamiellophyceae</taxon>
        <taxon>Mamiellales</taxon>
        <taxon>Mamiellaceae</taxon>
        <taxon>Micromonas</taxon>
    </lineage>
</organism>
<feature type="domain" description="Treble clef zinc finger" evidence="1">
    <location>
        <begin position="109"/>
        <end position="165"/>
    </location>
</feature>
<reference evidence="2 3" key="1">
    <citation type="journal article" date="2009" name="Science">
        <title>Green evolution and dynamic adaptations revealed by genomes of the marine picoeukaryotes Micromonas.</title>
        <authorList>
            <person name="Worden A.Z."/>
            <person name="Lee J.H."/>
            <person name="Mock T."/>
            <person name="Rouze P."/>
            <person name="Simmons M.P."/>
            <person name="Aerts A.L."/>
            <person name="Allen A.E."/>
            <person name="Cuvelier M.L."/>
            <person name="Derelle E."/>
            <person name="Everett M.V."/>
            <person name="Foulon E."/>
            <person name="Grimwood J."/>
            <person name="Gundlach H."/>
            <person name="Henrissat B."/>
            <person name="Napoli C."/>
            <person name="McDonald S.M."/>
            <person name="Parker M.S."/>
            <person name="Rombauts S."/>
            <person name="Salamov A."/>
            <person name="Von Dassow P."/>
            <person name="Badger J.H."/>
            <person name="Coutinho P.M."/>
            <person name="Demir E."/>
            <person name="Dubchak I."/>
            <person name="Gentemann C."/>
            <person name="Eikrem W."/>
            <person name="Gready J.E."/>
            <person name="John U."/>
            <person name="Lanier W."/>
            <person name="Lindquist E.A."/>
            <person name="Lucas S."/>
            <person name="Mayer K.F."/>
            <person name="Moreau H."/>
            <person name="Not F."/>
            <person name="Otillar R."/>
            <person name="Panaud O."/>
            <person name="Pangilinan J."/>
            <person name="Paulsen I."/>
            <person name="Piegu B."/>
            <person name="Poliakov A."/>
            <person name="Robbens S."/>
            <person name="Schmutz J."/>
            <person name="Toulza E."/>
            <person name="Wyss T."/>
            <person name="Zelensky A."/>
            <person name="Zhou K."/>
            <person name="Armbrust E.V."/>
            <person name="Bhattacharya D."/>
            <person name="Goodenough U.W."/>
            <person name="Van de Peer Y."/>
            <person name="Grigoriev I.V."/>
        </authorList>
    </citation>
    <scope>NUCLEOTIDE SEQUENCE [LARGE SCALE GENOMIC DNA]</scope>
    <source>
        <strain evidence="2 3">CCMP1545</strain>
    </source>
</reference>
<dbReference type="GeneID" id="9686011"/>
<dbReference type="RefSeq" id="XP_003060573.1">
    <property type="nucleotide sequence ID" value="XM_003060527.1"/>
</dbReference>
<dbReference type="OMA" id="KAFTWEA"/>
<dbReference type="EMBL" id="GG663742">
    <property type="protein sequence ID" value="EEH55342.1"/>
    <property type="molecule type" value="Genomic_DNA"/>
</dbReference>
<dbReference type="PANTHER" id="PTHR37317">
    <property type="entry name" value="BLR8090 PROTEIN"/>
    <property type="match status" value="1"/>
</dbReference>
<keyword evidence="3" id="KW-1185">Reference proteome</keyword>
<dbReference type="Proteomes" id="UP000001876">
    <property type="component" value="Unassembled WGS sequence"/>
</dbReference>
<gene>
    <name evidence="2" type="ORF">MICPUCDRAFT_40821</name>
</gene>
<accession>C1MYI7</accession>
<dbReference type="OrthoDB" id="501164at2759"/>
<feature type="domain" description="Treble clef zinc finger" evidence="1">
    <location>
        <begin position="35"/>
        <end position="78"/>
    </location>
</feature>
<sequence>MPKKRQTRPGKPFIEWCAENGKRGERLANEFREELPTELTFASNYKAKWKCLKCKHVWRAQVCNRTKSDRPSGCPKCCLSRGQGCQTVVSRTNNFLAWCEKNGELGKKLSREYVDKDKPPTAVTKASMYKALWKCSNVECKHVWRTQVCNRTRSNRPGGCPMCANNAPASKTNNFLAWCEKNGELGKKLSREYVDKDKPPTAVTKASMYKALWKCSNVECKHVWRAEMCNRTRSNRPNGCPECANHRPLSKTNNFLAWCEKNGELGKKLSREYVDKDKPPTELTFASHYKAKWKCLTCKHVWRAGVSSRTNNVKPTGCPKCNLVGGSQSEKRKRDD</sequence>
<evidence type="ECO:0000313" key="3">
    <source>
        <dbReference type="Proteomes" id="UP000001876"/>
    </source>
</evidence>